<feature type="domain" description="C3H1-type" evidence="8">
    <location>
        <begin position="394"/>
        <end position="420"/>
    </location>
</feature>
<feature type="domain" description="C3H1-type" evidence="8">
    <location>
        <begin position="448"/>
        <end position="475"/>
    </location>
</feature>
<dbReference type="OMA" id="MVSIHGV"/>
<feature type="zinc finger region" description="C3H1-type" evidence="6">
    <location>
        <begin position="394"/>
        <end position="420"/>
    </location>
</feature>
<evidence type="ECO:0000259" key="8">
    <source>
        <dbReference type="PROSITE" id="PS50103"/>
    </source>
</evidence>
<dbReference type="GO" id="GO:0008270">
    <property type="term" value="F:zinc ion binding"/>
    <property type="evidence" value="ECO:0007669"/>
    <property type="project" value="UniProtKB-KW"/>
</dbReference>
<accession>A0A6J1MAW6</accession>
<dbReference type="CTD" id="23144"/>
<evidence type="ECO:0000256" key="6">
    <source>
        <dbReference type="PROSITE-ProRule" id="PRU00723"/>
    </source>
</evidence>
<dbReference type="AlphaFoldDB" id="A0A6J1MAW6"/>
<feature type="zinc finger region" description="C3H1-type" evidence="6">
    <location>
        <begin position="448"/>
        <end position="475"/>
    </location>
</feature>
<evidence type="ECO:0000313" key="10">
    <source>
        <dbReference type="RefSeq" id="XP_023174116.2"/>
    </source>
</evidence>
<gene>
    <name evidence="10" type="primary">LOC111601664</name>
</gene>
<dbReference type="PANTHER" id="PTHR46156">
    <property type="entry name" value="CCCH ZINGC FINGER"/>
    <property type="match status" value="1"/>
</dbReference>
<sequence>MLPHISAEENIPPVGRKVYINPNFHSQVASALQPQGRQSHAPETWERPAIHINPYFLQRQREYQLLQMQQLQQQSHQPHLQQQQPQQIQQPQQVTYYQQTVALELAPPPPAKIISKASTCLVRKQPVKTPPFQRRVQPPLVSITKRKLVRQSAPLVKPALLATAKPTTTVVTAAKRTKYKLVRAISLTAHRSTPLVKKRRTKDFVARYALRRTNDTITGKKLSLKKSHVLRPSVNKSLSMVSIHGVMYKKTAKNKLTKLDPNVSAKNSVPAQLQKATSSVGRTLFVRGTKFVLDPSGCRLTRVPAHSSQLIVNKSLRRRIDIGGLTYVSSPKAQNVFIRTSNHVSRAHLMTAKQRSLQVLNRSLVKTNVPCAIYQRLGKCAAHSRGKCRRLHDKRQVAICPSFLRGGCTKKECLLSHNVTLEKMPVCRYFLRGVCVREDCPYLHKKLSRKAEICIDFLRGYCARAADCNMRHEFVCPEYARRGKCELTNCIYCKQMKQQTKLAAVRCAPKPKPKPKSKSHSVPAIETAADELPSSSRYFVCENDKFQVEAASQEKDDEQIDEAELDADASSSSSGLRQRPKLGQLPAFIPLGGGEE</sequence>
<dbReference type="SMART" id="SM00356">
    <property type="entry name" value="ZnF_C3H1"/>
    <property type="match status" value="3"/>
</dbReference>
<dbReference type="PANTHER" id="PTHR46156:SF1">
    <property type="entry name" value="ZINC FINGER CCCH DOMAIN-CONTAINING PROTEIN 3"/>
    <property type="match status" value="1"/>
</dbReference>
<evidence type="ECO:0000256" key="5">
    <source>
        <dbReference type="ARBA" id="ARBA00071600"/>
    </source>
</evidence>
<feature type="domain" description="C3H1-type" evidence="8">
    <location>
        <begin position="421"/>
        <end position="447"/>
    </location>
</feature>
<evidence type="ECO:0000256" key="1">
    <source>
        <dbReference type="ARBA" id="ARBA00022723"/>
    </source>
</evidence>
<proteinExistence type="predicted"/>
<keyword evidence="9" id="KW-1185">Reference proteome</keyword>
<dbReference type="Gene3D" id="4.10.1000.10">
    <property type="entry name" value="Zinc finger, CCCH-type"/>
    <property type="match status" value="2"/>
</dbReference>
<organism evidence="9 10">
    <name type="scientific">Drosophila hydei</name>
    <name type="common">Fruit fly</name>
    <dbReference type="NCBI Taxonomy" id="7224"/>
    <lineage>
        <taxon>Eukaryota</taxon>
        <taxon>Metazoa</taxon>
        <taxon>Ecdysozoa</taxon>
        <taxon>Arthropoda</taxon>
        <taxon>Hexapoda</taxon>
        <taxon>Insecta</taxon>
        <taxon>Pterygota</taxon>
        <taxon>Neoptera</taxon>
        <taxon>Endopterygota</taxon>
        <taxon>Diptera</taxon>
        <taxon>Brachycera</taxon>
        <taxon>Muscomorpha</taxon>
        <taxon>Ephydroidea</taxon>
        <taxon>Drosophilidae</taxon>
        <taxon>Drosophila</taxon>
    </lineage>
</organism>
<dbReference type="OrthoDB" id="3247158at2759"/>
<keyword evidence="4 6" id="KW-0862">Zinc</keyword>
<dbReference type="RefSeq" id="XP_023174116.2">
    <property type="nucleotide sequence ID" value="XM_023318348.2"/>
</dbReference>
<dbReference type="GeneID" id="111601664"/>
<name>A0A6J1MAW6_DROHY</name>
<keyword evidence="2" id="KW-0677">Repeat</keyword>
<dbReference type="PROSITE" id="PS50103">
    <property type="entry name" value="ZF_C3H1"/>
    <property type="match status" value="3"/>
</dbReference>
<evidence type="ECO:0000256" key="7">
    <source>
        <dbReference type="SAM" id="MobiDB-lite"/>
    </source>
</evidence>
<feature type="zinc finger region" description="C3H1-type" evidence="6">
    <location>
        <begin position="421"/>
        <end position="447"/>
    </location>
</feature>
<dbReference type="Proteomes" id="UP000504633">
    <property type="component" value="Unplaced"/>
</dbReference>
<evidence type="ECO:0000313" key="9">
    <source>
        <dbReference type="Proteomes" id="UP000504633"/>
    </source>
</evidence>
<dbReference type="GO" id="GO:0005634">
    <property type="term" value="C:nucleus"/>
    <property type="evidence" value="ECO:0007669"/>
    <property type="project" value="UniProtKB-ARBA"/>
</dbReference>
<evidence type="ECO:0000256" key="2">
    <source>
        <dbReference type="ARBA" id="ARBA00022737"/>
    </source>
</evidence>
<keyword evidence="3 6" id="KW-0863">Zinc-finger</keyword>
<evidence type="ECO:0000256" key="3">
    <source>
        <dbReference type="ARBA" id="ARBA00022771"/>
    </source>
</evidence>
<keyword evidence="1 6" id="KW-0479">Metal-binding</keyword>
<evidence type="ECO:0000256" key="4">
    <source>
        <dbReference type="ARBA" id="ARBA00022833"/>
    </source>
</evidence>
<dbReference type="KEGG" id="dhe:111601664"/>
<reference evidence="10" key="1">
    <citation type="submission" date="2025-08" db="UniProtKB">
        <authorList>
            <consortium name="RefSeq"/>
        </authorList>
    </citation>
    <scope>IDENTIFICATION</scope>
    <source>
        <strain evidence="10">15085-1641.00</strain>
        <tissue evidence="10">Whole body</tissue>
    </source>
</reference>
<protein>
    <recommendedName>
        <fullName evidence="5">Zinc finger CCCH domain-containing protein 3</fullName>
    </recommendedName>
</protein>
<dbReference type="SUPFAM" id="SSF81995">
    <property type="entry name" value="beta-sandwich domain of Sec23/24"/>
    <property type="match status" value="1"/>
</dbReference>
<feature type="compositionally biased region" description="Acidic residues" evidence="7">
    <location>
        <begin position="555"/>
        <end position="567"/>
    </location>
</feature>
<dbReference type="InterPro" id="IPR000571">
    <property type="entry name" value="Znf_CCCH"/>
</dbReference>
<dbReference type="FunFam" id="4.10.1000.10:FF:000008">
    <property type="entry name" value="zinc finger CCCH domain-containing protein 3"/>
    <property type="match status" value="1"/>
</dbReference>
<feature type="region of interest" description="Disordered" evidence="7">
    <location>
        <begin position="549"/>
        <end position="596"/>
    </location>
</feature>